<protein>
    <submittedName>
        <fullName evidence="3">Uncharacterized protein</fullName>
    </submittedName>
</protein>
<dbReference type="Proteomes" id="UP001642540">
    <property type="component" value="Unassembled WGS sequence"/>
</dbReference>
<keyword evidence="1" id="KW-0812">Transmembrane</keyword>
<accession>A0ABP1S8G8</accession>
<organism evidence="3 4">
    <name type="scientific">Orchesella dallaii</name>
    <dbReference type="NCBI Taxonomy" id="48710"/>
    <lineage>
        <taxon>Eukaryota</taxon>
        <taxon>Metazoa</taxon>
        <taxon>Ecdysozoa</taxon>
        <taxon>Arthropoda</taxon>
        <taxon>Hexapoda</taxon>
        <taxon>Collembola</taxon>
        <taxon>Entomobryomorpha</taxon>
        <taxon>Entomobryoidea</taxon>
        <taxon>Orchesellidae</taxon>
        <taxon>Orchesellinae</taxon>
        <taxon>Orchesella</taxon>
    </lineage>
</organism>
<feature type="signal peptide" evidence="2">
    <location>
        <begin position="1"/>
        <end position="21"/>
    </location>
</feature>
<proteinExistence type="predicted"/>
<reference evidence="3 4" key="1">
    <citation type="submission" date="2024-08" db="EMBL/GenBank/DDBJ databases">
        <authorList>
            <person name="Cucini C."/>
            <person name="Frati F."/>
        </authorList>
    </citation>
    <scope>NUCLEOTIDE SEQUENCE [LARGE SCALE GENOMIC DNA]</scope>
</reference>
<feature type="transmembrane region" description="Helical" evidence="1">
    <location>
        <begin position="339"/>
        <end position="362"/>
    </location>
</feature>
<evidence type="ECO:0000256" key="2">
    <source>
        <dbReference type="SAM" id="SignalP"/>
    </source>
</evidence>
<feature type="transmembrane region" description="Helical" evidence="1">
    <location>
        <begin position="610"/>
        <end position="630"/>
    </location>
</feature>
<name>A0ABP1S8G8_9HEXA</name>
<keyword evidence="1" id="KW-1133">Transmembrane helix</keyword>
<feature type="chain" id="PRO_5046060560" evidence="2">
    <location>
        <begin position="22"/>
        <end position="657"/>
    </location>
</feature>
<evidence type="ECO:0000256" key="1">
    <source>
        <dbReference type="SAM" id="Phobius"/>
    </source>
</evidence>
<comment type="caution">
    <text evidence="3">The sequence shown here is derived from an EMBL/GenBank/DDBJ whole genome shotgun (WGS) entry which is preliminary data.</text>
</comment>
<evidence type="ECO:0000313" key="4">
    <source>
        <dbReference type="Proteomes" id="UP001642540"/>
    </source>
</evidence>
<keyword evidence="2" id="KW-0732">Signal</keyword>
<sequence>MAFCMLGVLVGIAICLKTALPFPVPLGVDCFVNFVGEDLRRTVWTSIEYSDSNQLTHTFSVLERPQNYTVEEEMFDDDNNVTLKRGFLRYIGKLRSSCIIFILYTFTFNRTLDAISNSGFGTSDQTIFFVFLEALIVDDEQVKMFGNLTQHSPYVFHTNIVFVGRNSTEIGVHCYFCQPNPTRIRFKSSKSFHSHANLVAYSQQLNGNGFGRHILINSAEGDIAYIRNCLSIEEALEQRNRHGFYNALQQYCSPPQTIQYLIVGYVLNVTFVLTLSDFPDDELEDVHRFTQTRYGESTLQLIPNEILITRGSVVIAEHQSLKVFSCVMIKSISNQFDSAIITVIESSTWLFLFLVVLAYWMIYKNFFRGVDTIWLLFSKTCWCNHPRRLVSIYFISMTLLSNIYQSNISSDAFVLTEFPSLTNLKHTGYRYWAPEKRMFQFTRGNAGKQIIVDAFEKVFGKGDFGNGNISTKFARVLNFTYDGDGMDRWIPTENLSALVQKVTKLKLLSTSPTVYRLLGYGTTNNAKIFVHAKQICKFFHLDNAAPVTTLRIWSHLSYKFARVLNRVLESGVSTRFDNLQLDLSYRSRRELQIEKAGSCLPPKPIKLESAFGISILVVYIIGTVILLINFNECITNVFVKLAYFVIRQFRKVYTRPI</sequence>
<keyword evidence="1" id="KW-0472">Membrane</keyword>
<dbReference type="EMBL" id="CAXLJM020000164">
    <property type="protein sequence ID" value="CAL8145516.1"/>
    <property type="molecule type" value="Genomic_DNA"/>
</dbReference>
<evidence type="ECO:0000313" key="3">
    <source>
        <dbReference type="EMBL" id="CAL8145516.1"/>
    </source>
</evidence>
<gene>
    <name evidence="3" type="ORF">ODALV1_LOCUS30517</name>
</gene>
<keyword evidence="4" id="KW-1185">Reference proteome</keyword>